<accession>G0UYD1</accession>
<organism evidence="2">
    <name type="scientific">Trypanosoma congolense (strain IL3000)</name>
    <dbReference type="NCBI Taxonomy" id="1068625"/>
    <lineage>
        <taxon>Eukaryota</taxon>
        <taxon>Discoba</taxon>
        <taxon>Euglenozoa</taxon>
        <taxon>Kinetoplastea</taxon>
        <taxon>Metakinetoplastina</taxon>
        <taxon>Trypanosomatida</taxon>
        <taxon>Trypanosomatidae</taxon>
        <taxon>Trypanosoma</taxon>
        <taxon>Nannomonas</taxon>
    </lineage>
</organism>
<feature type="region of interest" description="Disordered" evidence="1">
    <location>
        <begin position="553"/>
        <end position="601"/>
    </location>
</feature>
<feature type="compositionally biased region" description="Polar residues" evidence="1">
    <location>
        <begin position="152"/>
        <end position="161"/>
    </location>
</feature>
<feature type="compositionally biased region" description="Polar residues" evidence="1">
    <location>
        <begin position="578"/>
        <end position="587"/>
    </location>
</feature>
<dbReference type="VEuPathDB" id="TriTrypDB:TcIL3000_10_11790"/>
<proteinExistence type="predicted"/>
<evidence type="ECO:0000313" key="2">
    <source>
        <dbReference type="EMBL" id="CCC94398.1"/>
    </source>
</evidence>
<gene>
    <name evidence="2" type="ORF">TCIL3000_10_11790</name>
</gene>
<sequence length="601" mass="66295">MACPYDGFAPRFRQRLSDVIRNINQTVEHCRLQDDIRQNAGRETYEALEEMFPARSVRSSPSRPPTTAPPWYRCVDVNALAIKTPRSCRTQEMAENVCDEPSQRHSGLDGSTSQSASPLAQHYSYMNEPQHSSFISKYCPHTCATGRGGAVTPNQPANTRRANVGPSRRPTRRVEDLPTPPMSIRDVSVSSLTDASDIKKSPFSERVSPIPAPELDSFLVHEASDPDVSRKTAPPTSFISQALITAQQRGLVVNVLQPEGRVPQLRLLRLSGDDWNIFPLPDASEGELNMTKCSNKSAACSPVSPVRYVDRVIQNPPSDGLHKGESLWRQLSASLVQSSSISHYVSIPHALFLYPYGVLGSNCSACVGGVVCGSAARRLLLRFSCPVFVQGMEFPYRVFVVNCRDPVCMRDSHIESVCTSAVETGLLMVLQFGSRLDWLIFLLVSMHVQEQQETLSAPLSYGRALWMLAAQLWYERGVAFVFRVPKLRSRLRSLRKRDVPALCSASPLRASLFTRERDCFTSKVPSSSPLGPGRSDACGASFRFSVPPAGVLQKSPGFASRDDSPHEMSGRRFGVLATSKSPKNTQNGRKKRGMVHSEGNL</sequence>
<name>G0UYD1_TRYCI</name>
<feature type="region of interest" description="Disordered" evidence="1">
    <location>
        <begin position="147"/>
        <end position="185"/>
    </location>
</feature>
<evidence type="ECO:0000256" key="1">
    <source>
        <dbReference type="SAM" id="MobiDB-lite"/>
    </source>
</evidence>
<protein>
    <submittedName>
        <fullName evidence="2">Uncharacterized protein TCIL3000_10_11790</fullName>
    </submittedName>
</protein>
<reference evidence="2" key="1">
    <citation type="journal article" date="2012" name="Proc. Natl. Acad. Sci. U.S.A.">
        <title>Antigenic diversity is generated by distinct evolutionary mechanisms in African trypanosome species.</title>
        <authorList>
            <person name="Jackson A.P."/>
            <person name="Berry A."/>
            <person name="Aslett M."/>
            <person name="Allison H.C."/>
            <person name="Burton P."/>
            <person name="Vavrova-Anderson J."/>
            <person name="Brown R."/>
            <person name="Browne H."/>
            <person name="Corton N."/>
            <person name="Hauser H."/>
            <person name="Gamble J."/>
            <person name="Gilderthorp R."/>
            <person name="Marcello L."/>
            <person name="McQuillan J."/>
            <person name="Otto T.D."/>
            <person name="Quail M.A."/>
            <person name="Sanders M.J."/>
            <person name="van Tonder A."/>
            <person name="Ginger M.L."/>
            <person name="Field M.C."/>
            <person name="Barry J.D."/>
            <person name="Hertz-Fowler C."/>
            <person name="Berriman M."/>
        </authorList>
    </citation>
    <scope>NUCLEOTIDE SEQUENCE</scope>
    <source>
        <strain evidence="2">IL3000</strain>
    </source>
</reference>
<dbReference type="EMBL" id="HE575323">
    <property type="protein sequence ID" value="CCC94398.1"/>
    <property type="molecule type" value="Genomic_DNA"/>
</dbReference>
<dbReference type="AlphaFoldDB" id="G0UYD1"/>
<feature type="compositionally biased region" description="Basic and acidic residues" evidence="1">
    <location>
        <begin position="560"/>
        <end position="570"/>
    </location>
</feature>